<evidence type="ECO:0000313" key="3">
    <source>
        <dbReference type="EMBL" id="MDA1384085.1"/>
    </source>
</evidence>
<dbReference type="EMBL" id="JAVDYD010000001">
    <property type="protein sequence ID" value="MDR7339486.1"/>
    <property type="molecule type" value="Genomic_DNA"/>
</dbReference>
<evidence type="ECO:0000313" key="4">
    <source>
        <dbReference type="EMBL" id="MDR7339486.1"/>
    </source>
</evidence>
<feature type="transmembrane region" description="Helical" evidence="2">
    <location>
        <begin position="131"/>
        <end position="148"/>
    </location>
</feature>
<reference evidence="3" key="1">
    <citation type="submission" date="2022-12" db="EMBL/GenBank/DDBJ databases">
        <title>Gycomyces niveus sp.nov., a novel actinomycete isolated from soil in Shouguang.</title>
        <authorList>
            <person name="Yang X."/>
        </authorList>
    </citation>
    <scope>NUCLEOTIDE SEQUENCE</scope>
    <source>
        <strain evidence="3">DSM 44724</strain>
    </source>
</reference>
<keyword evidence="2" id="KW-1133">Transmembrane helix</keyword>
<protein>
    <submittedName>
        <fullName evidence="3">Uncharacterized protein</fullName>
    </submittedName>
</protein>
<feature type="region of interest" description="Disordered" evidence="1">
    <location>
        <begin position="1"/>
        <end position="46"/>
    </location>
</feature>
<accession>A0A9X3PF20</accession>
<proteinExistence type="predicted"/>
<evidence type="ECO:0000256" key="1">
    <source>
        <dbReference type="SAM" id="MobiDB-lite"/>
    </source>
</evidence>
<comment type="caution">
    <text evidence="3">The sequence shown here is derived from an EMBL/GenBank/DDBJ whole genome shotgun (WGS) entry which is preliminary data.</text>
</comment>
<feature type="transmembrane region" description="Helical" evidence="2">
    <location>
        <begin position="97"/>
        <end position="119"/>
    </location>
</feature>
<dbReference type="EMBL" id="JAPZVQ010000002">
    <property type="protein sequence ID" value="MDA1384085.1"/>
    <property type="molecule type" value="Genomic_DNA"/>
</dbReference>
<keyword evidence="6" id="KW-1185">Reference proteome</keyword>
<evidence type="ECO:0000313" key="6">
    <source>
        <dbReference type="Proteomes" id="UP001183604"/>
    </source>
</evidence>
<evidence type="ECO:0000256" key="2">
    <source>
        <dbReference type="SAM" id="Phobius"/>
    </source>
</evidence>
<name>A0A9X3PF20_9ACTN</name>
<keyword evidence="2" id="KW-0472">Membrane</keyword>
<dbReference type="Proteomes" id="UP001145799">
    <property type="component" value="Unassembled WGS sequence"/>
</dbReference>
<feature type="transmembrane region" description="Helical" evidence="2">
    <location>
        <begin position="168"/>
        <end position="188"/>
    </location>
</feature>
<gene>
    <name evidence="4" type="ORF">J2S69_003205</name>
    <name evidence="3" type="ORF">O2L01_03720</name>
</gene>
<dbReference type="RefSeq" id="WP_270120502.1">
    <property type="nucleotide sequence ID" value="NZ_BAAAOM010000004.1"/>
</dbReference>
<evidence type="ECO:0000313" key="5">
    <source>
        <dbReference type="Proteomes" id="UP001145799"/>
    </source>
</evidence>
<dbReference type="Proteomes" id="UP001183604">
    <property type="component" value="Unassembled WGS sequence"/>
</dbReference>
<dbReference type="AlphaFoldDB" id="A0A9X3PF20"/>
<organism evidence="3 5">
    <name type="scientific">Glycomyces lechevalierae</name>
    <dbReference type="NCBI Taxonomy" id="256034"/>
    <lineage>
        <taxon>Bacteria</taxon>
        <taxon>Bacillati</taxon>
        <taxon>Actinomycetota</taxon>
        <taxon>Actinomycetes</taxon>
        <taxon>Glycomycetales</taxon>
        <taxon>Glycomycetaceae</taxon>
        <taxon>Glycomyces</taxon>
    </lineage>
</organism>
<keyword evidence="2" id="KW-0812">Transmembrane</keyword>
<reference evidence="4 6" key="2">
    <citation type="submission" date="2023-07" db="EMBL/GenBank/DDBJ databases">
        <title>Sequencing the genomes of 1000 actinobacteria strains.</title>
        <authorList>
            <person name="Klenk H.-P."/>
        </authorList>
    </citation>
    <scope>NUCLEOTIDE SEQUENCE [LARGE SCALE GENOMIC DNA]</scope>
    <source>
        <strain evidence="4 6">DSM 44724</strain>
    </source>
</reference>
<feature type="transmembrane region" description="Helical" evidence="2">
    <location>
        <begin position="60"/>
        <end position="85"/>
    </location>
</feature>
<sequence>MPELAPPDSGTPDSGAPEPAPSFEAAPDGGPDEYEAAAPGEVEPEEDDYAPMAMPLEGRLVTAVLWLLATALCAGFVVTAAILAFDLASVDVPSDQIARSAGYCAALGTATVLHVVLALHLRWQRGWARKGVVALEAGAITFCVYLAADPLLPGADVPVLSSGHGLLGIALHVLAIMGVSTAAMRAWCASDGARERPGLEGPGRSRLLR</sequence>